<keyword evidence="5" id="KW-0378">Hydrolase</keyword>
<evidence type="ECO:0000256" key="1">
    <source>
        <dbReference type="ARBA" id="ARBA00022679"/>
    </source>
</evidence>
<dbReference type="InterPro" id="IPR041373">
    <property type="entry name" value="RT_RNaseH"/>
</dbReference>
<keyword evidence="3" id="KW-0540">Nuclease</keyword>
<comment type="caution">
    <text evidence="9">The sequence shown here is derived from an EMBL/GenBank/DDBJ whole genome shotgun (WGS) entry which is preliminary data.</text>
</comment>
<keyword evidence="1" id="KW-0808">Transferase</keyword>
<dbReference type="CDD" id="cd09274">
    <property type="entry name" value="RNase_HI_RT_Ty3"/>
    <property type="match status" value="1"/>
</dbReference>
<dbReference type="Gene3D" id="1.10.340.70">
    <property type="match status" value="1"/>
</dbReference>
<evidence type="ECO:0000313" key="9">
    <source>
        <dbReference type="EMBL" id="GJS83793.1"/>
    </source>
</evidence>
<proteinExistence type="predicted"/>
<reference evidence="9" key="2">
    <citation type="submission" date="2022-01" db="EMBL/GenBank/DDBJ databases">
        <authorList>
            <person name="Yamashiro T."/>
            <person name="Shiraishi A."/>
            <person name="Satake H."/>
            <person name="Nakayama K."/>
        </authorList>
    </citation>
    <scope>NUCLEOTIDE SEQUENCE</scope>
</reference>
<dbReference type="GO" id="GO:0003964">
    <property type="term" value="F:RNA-directed DNA polymerase activity"/>
    <property type="evidence" value="ECO:0007669"/>
    <property type="project" value="UniProtKB-KW"/>
</dbReference>
<keyword evidence="4" id="KW-0255">Endonuclease</keyword>
<evidence type="ECO:0000313" key="10">
    <source>
        <dbReference type="Proteomes" id="UP001151760"/>
    </source>
</evidence>
<organism evidence="9 10">
    <name type="scientific">Tanacetum coccineum</name>
    <dbReference type="NCBI Taxonomy" id="301880"/>
    <lineage>
        <taxon>Eukaryota</taxon>
        <taxon>Viridiplantae</taxon>
        <taxon>Streptophyta</taxon>
        <taxon>Embryophyta</taxon>
        <taxon>Tracheophyta</taxon>
        <taxon>Spermatophyta</taxon>
        <taxon>Magnoliopsida</taxon>
        <taxon>eudicotyledons</taxon>
        <taxon>Gunneridae</taxon>
        <taxon>Pentapetalae</taxon>
        <taxon>asterids</taxon>
        <taxon>campanulids</taxon>
        <taxon>Asterales</taxon>
        <taxon>Asteraceae</taxon>
        <taxon>Asteroideae</taxon>
        <taxon>Anthemideae</taxon>
        <taxon>Anthemidinae</taxon>
        <taxon>Tanacetum</taxon>
    </lineage>
</organism>
<evidence type="ECO:0000256" key="4">
    <source>
        <dbReference type="ARBA" id="ARBA00022759"/>
    </source>
</evidence>
<protein>
    <submittedName>
        <fullName evidence="9">Reverse transcriptase domain-containing protein</fullName>
    </submittedName>
</protein>
<evidence type="ECO:0000259" key="7">
    <source>
        <dbReference type="Pfam" id="PF17917"/>
    </source>
</evidence>
<evidence type="ECO:0000256" key="3">
    <source>
        <dbReference type="ARBA" id="ARBA00022722"/>
    </source>
</evidence>
<evidence type="ECO:0000256" key="6">
    <source>
        <dbReference type="ARBA" id="ARBA00022918"/>
    </source>
</evidence>
<dbReference type="Pfam" id="PF17921">
    <property type="entry name" value="Integrase_H2C2"/>
    <property type="match status" value="1"/>
</dbReference>
<feature type="domain" description="Reverse transcriptase RNase H-like" evidence="7">
    <location>
        <begin position="13"/>
        <end position="109"/>
    </location>
</feature>
<dbReference type="PANTHER" id="PTHR37984">
    <property type="entry name" value="PROTEIN CBG26694"/>
    <property type="match status" value="1"/>
</dbReference>
<dbReference type="InterPro" id="IPR050951">
    <property type="entry name" value="Retrovirus_Pol_polyprotein"/>
</dbReference>
<dbReference type="PANTHER" id="PTHR37984:SF5">
    <property type="entry name" value="PROTEIN NYNRIN-LIKE"/>
    <property type="match status" value="1"/>
</dbReference>
<evidence type="ECO:0000256" key="2">
    <source>
        <dbReference type="ARBA" id="ARBA00022695"/>
    </source>
</evidence>
<dbReference type="InterPro" id="IPR041588">
    <property type="entry name" value="Integrase_H2C2"/>
</dbReference>
<evidence type="ECO:0000256" key="5">
    <source>
        <dbReference type="ARBA" id="ARBA00022801"/>
    </source>
</evidence>
<keyword evidence="2" id="KW-0548">Nucleotidyltransferase</keyword>
<dbReference type="InterPro" id="IPR036397">
    <property type="entry name" value="RNaseH_sf"/>
</dbReference>
<dbReference type="InterPro" id="IPR043502">
    <property type="entry name" value="DNA/RNA_pol_sf"/>
</dbReference>
<sequence length="294" mass="34197">MQSRVLALPDGPDDFVVYCDASKLGFGCVLMQKGKVIAYASRQLKTHEKNYTTHDLELGAVVFALKIWRHYLYGTKSVIYTDHKSLQYIFDQKELNMRQRRWIELLSDYECEIKYHPGKANVVADALSRKERLKPRRVRAMSITIRSGLKTKILEAQGEASKDLKAPAEWLRGLEIHFERREDGEIYFFDRIWIPSVGGVRKLIMDEAHTSRYSIHPGADKMYHDLRDLYWWPGMKKDIAEYVSRCLTCSKIKAEHQKPSGLLQQPEIPEWKWEKITMDLVTKLPRSSGGYDAI</sequence>
<evidence type="ECO:0000259" key="8">
    <source>
        <dbReference type="Pfam" id="PF17921"/>
    </source>
</evidence>
<dbReference type="Gene3D" id="3.30.420.10">
    <property type="entry name" value="Ribonuclease H-like superfamily/Ribonuclease H"/>
    <property type="match status" value="1"/>
</dbReference>
<dbReference type="EMBL" id="BQNB010010926">
    <property type="protein sequence ID" value="GJS83793.1"/>
    <property type="molecule type" value="Genomic_DNA"/>
</dbReference>
<feature type="domain" description="Integrase zinc-binding" evidence="8">
    <location>
        <begin position="200"/>
        <end position="254"/>
    </location>
</feature>
<dbReference type="Pfam" id="PF17917">
    <property type="entry name" value="RT_RNaseH"/>
    <property type="match status" value="1"/>
</dbReference>
<reference evidence="9" key="1">
    <citation type="journal article" date="2022" name="Int. J. Mol. Sci.">
        <title>Draft Genome of Tanacetum Coccineum: Genomic Comparison of Closely Related Tanacetum-Family Plants.</title>
        <authorList>
            <person name="Yamashiro T."/>
            <person name="Shiraishi A."/>
            <person name="Nakayama K."/>
            <person name="Satake H."/>
        </authorList>
    </citation>
    <scope>NUCLEOTIDE SEQUENCE</scope>
</reference>
<keyword evidence="10" id="KW-1185">Reference proteome</keyword>
<dbReference type="SUPFAM" id="SSF56672">
    <property type="entry name" value="DNA/RNA polymerases"/>
    <property type="match status" value="1"/>
</dbReference>
<keyword evidence="6 9" id="KW-0695">RNA-directed DNA polymerase</keyword>
<gene>
    <name evidence="9" type="ORF">Tco_0750334</name>
</gene>
<name>A0ABQ4Z472_9ASTR</name>
<dbReference type="Proteomes" id="UP001151760">
    <property type="component" value="Unassembled WGS sequence"/>
</dbReference>
<accession>A0ABQ4Z472</accession>